<evidence type="ECO:0008006" key="4">
    <source>
        <dbReference type="Google" id="ProtNLM"/>
    </source>
</evidence>
<keyword evidence="3" id="KW-1185">Reference proteome</keyword>
<proteinExistence type="predicted"/>
<evidence type="ECO:0000256" key="1">
    <source>
        <dbReference type="SAM" id="SignalP"/>
    </source>
</evidence>
<accession>A0ABY4C7K7</accession>
<reference evidence="2" key="1">
    <citation type="submission" date="2022-03" db="EMBL/GenBank/DDBJ databases">
        <title>Genome Identification and Characterization of new species Bdellovibrio reynosense LBG001 sp. nov. from a Mexico soil sample.</title>
        <authorList>
            <person name="Camilli A."/>
            <person name="Ajao Y."/>
            <person name="Guo X."/>
        </authorList>
    </citation>
    <scope>NUCLEOTIDE SEQUENCE</scope>
    <source>
        <strain evidence="2">LBG001</strain>
    </source>
</reference>
<dbReference type="RefSeq" id="WP_243537082.1">
    <property type="nucleotide sequence ID" value="NZ_CP093442.1"/>
</dbReference>
<dbReference type="Proteomes" id="UP000830116">
    <property type="component" value="Chromosome"/>
</dbReference>
<feature type="signal peptide" evidence="1">
    <location>
        <begin position="1"/>
        <end position="22"/>
    </location>
</feature>
<evidence type="ECO:0000313" key="2">
    <source>
        <dbReference type="EMBL" id="UOF00900.1"/>
    </source>
</evidence>
<feature type="chain" id="PRO_5046603827" description="Transglycosylase SLT domain-containing protein" evidence="1">
    <location>
        <begin position="23"/>
        <end position="234"/>
    </location>
</feature>
<keyword evidence="1" id="KW-0732">Signal</keyword>
<name>A0ABY4C7K7_9BACT</name>
<dbReference type="EMBL" id="CP093442">
    <property type="protein sequence ID" value="UOF00900.1"/>
    <property type="molecule type" value="Genomic_DNA"/>
</dbReference>
<sequence>MKNKTLVILMLLVLVASFTVNDAQGMARAKSFFSAIGTKTSNLFGKARSTFTSCASCYKGYAGRKPPDNSELPLWHYVDRGPAWTEMTLAAIDREGLTAFSPKDMEEYCPNWNSLTKDQRRTFWLQFSAKLCEIESDFTPTATYREKNGTLSNGLFSMSVGDECGMMHEPKDTFDEKKNIDCAIRTMRYNLQRNNYVCKGLDKGLCAYWGPLRPGRDSGANLKAYTKQLLYCRR</sequence>
<gene>
    <name evidence="2" type="ORF">MNR06_14455</name>
</gene>
<organism evidence="2 3">
    <name type="scientific">Bdellovibrio reynosensis</name>
    <dbReference type="NCBI Taxonomy" id="2835041"/>
    <lineage>
        <taxon>Bacteria</taxon>
        <taxon>Pseudomonadati</taxon>
        <taxon>Bdellovibrionota</taxon>
        <taxon>Bdellovibrionia</taxon>
        <taxon>Bdellovibrionales</taxon>
        <taxon>Pseudobdellovibrionaceae</taxon>
        <taxon>Bdellovibrio</taxon>
    </lineage>
</organism>
<protein>
    <recommendedName>
        <fullName evidence="4">Transglycosylase SLT domain-containing protein</fullName>
    </recommendedName>
</protein>
<evidence type="ECO:0000313" key="3">
    <source>
        <dbReference type="Proteomes" id="UP000830116"/>
    </source>
</evidence>